<evidence type="ECO:0000313" key="3">
    <source>
        <dbReference type="Proteomes" id="UP000014200"/>
    </source>
</evidence>
<dbReference type="STRING" id="1235788.C802_01854"/>
<dbReference type="RefSeq" id="WP_016276250.1">
    <property type="nucleotide sequence ID" value="NZ_JABVZU010000003.1"/>
</dbReference>
<dbReference type="SUPFAM" id="SSF53597">
    <property type="entry name" value="Dihydrofolate reductase-like"/>
    <property type="match status" value="1"/>
</dbReference>
<proteinExistence type="predicted"/>
<gene>
    <name evidence="2" type="ORF">C802_01854</name>
</gene>
<dbReference type="InterPro" id="IPR024072">
    <property type="entry name" value="DHFR-like_dom_sf"/>
</dbReference>
<dbReference type="HOGENOM" id="CLU_043966_4_0_10"/>
<keyword evidence="3" id="KW-1185">Reference proteome</keyword>
<dbReference type="Gene3D" id="3.40.430.10">
    <property type="entry name" value="Dihydrofolate Reductase, subunit A"/>
    <property type="match status" value="1"/>
</dbReference>
<dbReference type="InterPro" id="IPR050765">
    <property type="entry name" value="Riboflavin_Biosynth_HTPR"/>
</dbReference>
<dbReference type="Pfam" id="PF01872">
    <property type="entry name" value="RibD_C"/>
    <property type="match status" value="1"/>
</dbReference>
<dbReference type="GO" id="GO:0009231">
    <property type="term" value="P:riboflavin biosynthetic process"/>
    <property type="evidence" value="ECO:0007669"/>
    <property type="project" value="InterPro"/>
</dbReference>
<comment type="caution">
    <text evidence="2">The sequence shown here is derived from an EMBL/GenBank/DDBJ whole genome shotgun (WGS) entry which is preliminary data.</text>
</comment>
<reference evidence="2 3" key="1">
    <citation type="submission" date="2013-04" db="EMBL/GenBank/DDBJ databases">
        <title>The Genome Sequence of Bacteroides massiliensis dnLKV3.</title>
        <authorList>
            <consortium name="The Broad Institute Genomics Platform"/>
            <consortium name="The Broad Institute Genome Sequencing Center for Infectious Disease"/>
            <person name="Earl A."/>
            <person name="Xavier R."/>
            <person name="Kuhn K."/>
            <person name="Stappenbeck T."/>
            <person name="Walker B."/>
            <person name="Young S."/>
            <person name="Zeng Q."/>
            <person name="Gargeya S."/>
            <person name="Fitzgerald M."/>
            <person name="Haas B."/>
            <person name="Abouelleil A."/>
            <person name="Allen A.W."/>
            <person name="Alvarado L."/>
            <person name="Arachchi H.M."/>
            <person name="Berlin A.M."/>
            <person name="Chapman S.B."/>
            <person name="Gainer-Dewar J."/>
            <person name="Goldberg J."/>
            <person name="Griggs A."/>
            <person name="Gujja S."/>
            <person name="Hansen M."/>
            <person name="Howarth C."/>
            <person name="Imamovic A."/>
            <person name="Ireland A."/>
            <person name="Larimer J."/>
            <person name="McCowan C."/>
            <person name="Murphy C."/>
            <person name="Pearson M."/>
            <person name="Poon T.W."/>
            <person name="Priest M."/>
            <person name="Roberts A."/>
            <person name="Saif S."/>
            <person name="Shea T."/>
            <person name="Sisk P."/>
            <person name="Sykes S."/>
            <person name="Wortman J."/>
            <person name="Nusbaum C."/>
            <person name="Birren B."/>
        </authorList>
    </citation>
    <scope>NUCLEOTIDE SEQUENCE [LARGE SCALE GENOMIC DNA]</scope>
    <source>
        <strain evidence="3">dnLKV3</strain>
    </source>
</reference>
<name>R9I8D8_9BACT</name>
<accession>R9I8D8</accession>
<dbReference type="PANTHER" id="PTHR38011">
    <property type="entry name" value="DIHYDROFOLATE REDUCTASE FAMILY PROTEIN (AFU_ORTHOLOGUE AFUA_8G06820)"/>
    <property type="match status" value="1"/>
</dbReference>
<dbReference type="OrthoDB" id="195113at2"/>
<dbReference type="PANTHER" id="PTHR38011:SF2">
    <property type="entry name" value="BIFUNCTIONAL DEAMINASE-REDUCTASE DOMAIN PROTEIN"/>
    <property type="match status" value="1"/>
</dbReference>
<protein>
    <recommendedName>
        <fullName evidence="1">Bacterial bifunctional deaminase-reductase C-terminal domain-containing protein</fullName>
    </recommendedName>
</protein>
<sequence>MKQIKAHIAVSLDGHTATLDKELDWLSNEVKAIIGKYYLDADCLLMGANTYNYIFEHWGGWPHKSKRSFVVSHYDTNVTPDCGVEFLTEEPLQRIYELKQETDILVVGGGKLLTSLIKAGLLDSLTIYTVPVMTGKGIGFIGETFGSEWKLSESKVLDNGVICSIYKFRKNLYTSV</sequence>
<dbReference type="EMBL" id="ASSP01000011">
    <property type="protein sequence ID" value="EOS12700.1"/>
    <property type="molecule type" value="Genomic_DNA"/>
</dbReference>
<dbReference type="GeneID" id="82153046"/>
<evidence type="ECO:0000313" key="2">
    <source>
        <dbReference type="EMBL" id="EOS12700.1"/>
    </source>
</evidence>
<dbReference type="Proteomes" id="UP000014200">
    <property type="component" value="Unassembled WGS sequence"/>
</dbReference>
<organism evidence="2 3">
    <name type="scientific">Phocaeicola sartorii</name>
    <dbReference type="NCBI Taxonomy" id="671267"/>
    <lineage>
        <taxon>Bacteria</taxon>
        <taxon>Pseudomonadati</taxon>
        <taxon>Bacteroidota</taxon>
        <taxon>Bacteroidia</taxon>
        <taxon>Bacteroidales</taxon>
        <taxon>Bacteroidaceae</taxon>
        <taxon>Phocaeicola</taxon>
    </lineage>
</organism>
<feature type="domain" description="Bacterial bifunctional deaminase-reductase C-terminal" evidence="1">
    <location>
        <begin position="5"/>
        <end position="162"/>
    </location>
</feature>
<dbReference type="GO" id="GO:0008703">
    <property type="term" value="F:5-amino-6-(5-phosphoribosylamino)uracil reductase activity"/>
    <property type="evidence" value="ECO:0007669"/>
    <property type="project" value="InterPro"/>
</dbReference>
<dbReference type="AlphaFoldDB" id="R9I8D8"/>
<dbReference type="InterPro" id="IPR002734">
    <property type="entry name" value="RibDG_C"/>
</dbReference>
<evidence type="ECO:0000259" key="1">
    <source>
        <dbReference type="Pfam" id="PF01872"/>
    </source>
</evidence>
<dbReference type="PATRIC" id="fig|1235788.3.peg.1899"/>